<evidence type="ECO:0000256" key="1">
    <source>
        <dbReference type="ARBA" id="ARBA00022676"/>
    </source>
</evidence>
<dbReference type="PANTHER" id="PTHR12526:SF629">
    <property type="entry name" value="TEICHURONIC ACID BIOSYNTHESIS GLYCOSYLTRANSFERASE TUAH-RELATED"/>
    <property type="match status" value="1"/>
</dbReference>
<feature type="domain" description="Glycosyltransferase subfamily 4-like N-terminal" evidence="4">
    <location>
        <begin position="22"/>
        <end position="161"/>
    </location>
</feature>
<accession>A0ABV7F761</accession>
<proteinExistence type="predicted"/>
<keyword evidence="6" id="KW-1185">Reference proteome</keyword>
<dbReference type="Pfam" id="PF00534">
    <property type="entry name" value="Glycos_transf_1"/>
    <property type="match status" value="1"/>
</dbReference>
<evidence type="ECO:0000259" key="4">
    <source>
        <dbReference type="Pfam" id="PF13439"/>
    </source>
</evidence>
<dbReference type="InterPro" id="IPR028098">
    <property type="entry name" value="Glyco_trans_4-like_N"/>
</dbReference>
<feature type="domain" description="Glycosyl transferase family 1" evidence="3">
    <location>
        <begin position="179"/>
        <end position="344"/>
    </location>
</feature>
<reference evidence="6" key="1">
    <citation type="journal article" date="2019" name="Int. J. Syst. Evol. Microbiol.">
        <title>The Global Catalogue of Microorganisms (GCM) 10K type strain sequencing project: providing services to taxonomists for standard genome sequencing and annotation.</title>
        <authorList>
            <consortium name="The Broad Institute Genomics Platform"/>
            <consortium name="The Broad Institute Genome Sequencing Center for Infectious Disease"/>
            <person name="Wu L."/>
            <person name="Ma J."/>
        </authorList>
    </citation>
    <scope>NUCLEOTIDE SEQUENCE [LARGE SCALE GENOMIC DNA]</scope>
    <source>
        <strain evidence="6">KCTC 42986</strain>
    </source>
</reference>
<dbReference type="EMBL" id="JBHRTP010000058">
    <property type="protein sequence ID" value="MFC3109916.1"/>
    <property type="molecule type" value="Genomic_DNA"/>
</dbReference>
<organism evidence="5 6">
    <name type="scientific">Undibacterium arcticum</name>
    <dbReference type="NCBI Taxonomy" id="1762892"/>
    <lineage>
        <taxon>Bacteria</taxon>
        <taxon>Pseudomonadati</taxon>
        <taxon>Pseudomonadota</taxon>
        <taxon>Betaproteobacteria</taxon>
        <taxon>Burkholderiales</taxon>
        <taxon>Oxalobacteraceae</taxon>
        <taxon>Undibacterium</taxon>
    </lineage>
</organism>
<dbReference type="Pfam" id="PF13439">
    <property type="entry name" value="Glyco_transf_4"/>
    <property type="match status" value="1"/>
</dbReference>
<dbReference type="PANTHER" id="PTHR12526">
    <property type="entry name" value="GLYCOSYLTRANSFERASE"/>
    <property type="match status" value="1"/>
</dbReference>
<evidence type="ECO:0000313" key="6">
    <source>
        <dbReference type="Proteomes" id="UP001595530"/>
    </source>
</evidence>
<comment type="caution">
    <text evidence="5">The sequence shown here is derived from an EMBL/GenBank/DDBJ whole genome shotgun (WGS) entry which is preliminary data.</text>
</comment>
<dbReference type="RefSeq" id="WP_390332343.1">
    <property type="nucleotide sequence ID" value="NZ_JBHRTP010000058.1"/>
</dbReference>
<keyword evidence="2" id="KW-0808">Transferase</keyword>
<gene>
    <name evidence="5" type="ORF">ACFOFO_18430</name>
</gene>
<dbReference type="Proteomes" id="UP001595530">
    <property type="component" value="Unassembled WGS sequence"/>
</dbReference>
<sequence length="370" mass="41333">MWRIAHLTSVHPRHDTRIFVKQCRSLAEHGYDVTLVVADDKGDEYKDGVQIVDVGRLPGRLNRILRTTRRVFDKAVELDADIYQFHDPELLTTGLKLKQLGKKVIFDSHEDAPKQILNKPYLNPTSLRLLSGMMARYESFACHRFDGIIAATPFIRDKFLSINPNTVDVNNFPLLGELHAVIAWTDKRDEVCFIGGIDAIRGIDEVVRACALLKSPVRLNLAGSFSERPLEAKVKAHPGWGRVNELGYLDRAGVCRVLGRSIAGLVTSHPIANFMEGLPVKMFEYMAAAIPVIASNIPLWREIVEGNDCGLCVDPYDPAAIANAIDYLALNPDVARRMGENGRQAVMQRYNWPAQVAKLTNFYGAISNDQ</sequence>
<keyword evidence="1" id="KW-0328">Glycosyltransferase</keyword>
<dbReference type="CDD" id="cd03794">
    <property type="entry name" value="GT4_WbuB-like"/>
    <property type="match status" value="1"/>
</dbReference>
<dbReference type="Gene3D" id="3.40.50.2000">
    <property type="entry name" value="Glycogen Phosphorylase B"/>
    <property type="match status" value="2"/>
</dbReference>
<evidence type="ECO:0000313" key="5">
    <source>
        <dbReference type="EMBL" id="MFC3109916.1"/>
    </source>
</evidence>
<dbReference type="SUPFAM" id="SSF53756">
    <property type="entry name" value="UDP-Glycosyltransferase/glycogen phosphorylase"/>
    <property type="match status" value="1"/>
</dbReference>
<evidence type="ECO:0000256" key="2">
    <source>
        <dbReference type="ARBA" id="ARBA00022679"/>
    </source>
</evidence>
<name>A0ABV7F761_9BURK</name>
<evidence type="ECO:0000259" key="3">
    <source>
        <dbReference type="Pfam" id="PF00534"/>
    </source>
</evidence>
<dbReference type="InterPro" id="IPR001296">
    <property type="entry name" value="Glyco_trans_1"/>
</dbReference>
<protein>
    <submittedName>
        <fullName evidence="5">Glycosyltransferase family 4 protein</fullName>
    </submittedName>
</protein>